<feature type="region of interest" description="Disordered" evidence="1">
    <location>
        <begin position="1"/>
        <end position="26"/>
    </location>
</feature>
<feature type="region of interest" description="Disordered" evidence="1">
    <location>
        <begin position="50"/>
        <end position="104"/>
    </location>
</feature>
<dbReference type="AlphaFoldDB" id="A0A0C9VTH3"/>
<dbReference type="EMBL" id="KN837110">
    <property type="protein sequence ID" value="KIJ45882.1"/>
    <property type="molecule type" value="Genomic_DNA"/>
</dbReference>
<accession>A0A0C9VTH3</accession>
<feature type="compositionally biased region" description="Basic and acidic residues" evidence="1">
    <location>
        <begin position="50"/>
        <end position="67"/>
    </location>
</feature>
<evidence type="ECO:0000256" key="1">
    <source>
        <dbReference type="SAM" id="MobiDB-lite"/>
    </source>
</evidence>
<protein>
    <submittedName>
        <fullName evidence="2">Uncharacterized protein</fullName>
    </submittedName>
</protein>
<evidence type="ECO:0000313" key="2">
    <source>
        <dbReference type="EMBL" id="KIJ45882.1"/>
    </source>
</evidence>
<gene>
    <name evidence="2" type="ORF">M422DRAFT_778654</name>
</gene>
<proteinExistence type="predicted"/>
<evidence type="ECO:0000313" key="3">
    <source>
        <dbReference type="Proteomes" id="UP000054279"/>
    </source>
</evidence>
<organism evidence="2 3">
    <name type="scientific">Sphaerobolus stellatus (strain SS14)</name>
    <dbReference type="NCBI Taxonomy" id="990650"/>
    <lineage>
        <taxon>Eukaryota</taxon>
        <taxon>Fungi</taxon>
        <taxon>Dikarya</taxon>
        <taxon>Basidiomycota</taxon>
        <taxon>Agaricomycotina</taxon>
        <taxon>Agaricomycetes</taxon>
        <taxon>Phallomycetidae</taxon>
        <taxon>Geastrales</taxon>
        <taxon>Sphaerobolaceae</taxon>
        <taxon>Sphaerobolus</taxon>
    </lineage>
</organism>
<dbReference type="HOGENOM" id="CLU_2251777_0_0_1"/>
<reference evidence="2 3" key="1">
    <citation type="submission" date="2014-06" db="EMBL/GenBank/DDBJ databases">
        <title>Evolutionary Origins and Diversification of the Mycorrhizal Mutualists.</title>
        <authorList>
            <consortium name="DOE Joint Genome Institute"/>
            <consortium name="Mycorrhizal Genomics Consortium"/>
            <person name="Kohler A."/>
            <person name="Kuo A."/>
            <person name="Nagy L.G."/>
            <person name="Floudas D."/>
            <person name="Copeland A."/>
            <person name="Barry K.W."/>
            <person name="Cichocki N."/>
            <person name="Veneault-Fourrey C."/>
            <person name="LaButti K."/>
            <person name="Lindquist E.A."/>
            <person name="Lipzen A."/>
            <person name="Lundell T."/>
            <person name="Morin E."/>
            <person name="Murat C."/>
            <person name="Riley R."/>
            <person name="Ohm R."/>
            <person name="Sun H."/>
            <person name="Tunlid A."/>
            <person name="Henrissat B."/>
            <person name="Grigoriev I.V."/>
            <person name="Hibbett D.S."/>
            <person name="Martin F."/>
        </authorList>
    </citation>
    <scope>NUCLEOTIDE SEQUENCE [LARGE SCALE GENOMIC DNA]</scope>
    <source>
        <strain evidence="2 3">SS14</strain>
    </source>
</reference>
<keyword evidence="3" id="KW-1185">Reference proteome</keyword>
<dbReference type="OrthoDB" id="3358750at2759"/>
<name>A0A0C9VTH3_SPHS4</name>
<sequence length="104" mass="11603">MSGLSAFNDNEQRSTHGSFDLPRFNSINTRSDIQNIQDEAGLDKILSDAEKAGSNYRERVARYEGSDPTRQATGDPNQRPSRGAQIDKELTQDDINYLAQKGKI</sequence>
<dbReference type="Proteomes" id="UP000054279">
    <property type="component" value="Unassembled WGS sequence"/>
</dbReference>
<feature type="compositionally biased region" description="Polar residues" evidence="1">
    <location>
        <begin position="68"/>
        <end position="80"/>
    </location>
</feature>